<dbReference type="InterPro" id="IPR006558">
    <property type="entry name" value="LamG-like"/>
</dbReference>
<evidence type="ECO:0000313" key="6">
    <source>
        <dbReference type="Proteomes" id="UP000484164"/>
    </source>
</evidence>
<proteinExistence type="predicted"/>
<dbReference type="InterPro" id="IPR013320">
    <property type="entry name" value="ConA-like_dom_sf"/>
</dbReference>
<dbReference type="Pfam" id="PF18962">
    <property type="entry name" value="Por_Secre_tail"/>
    <property type="match status" value="1"/>
</dbReference>
<dbReference type="EMBL" id="WBVQ01000002">
    <property type="protein sequence ID" value="KAB2816558.1"/>
    <property type="molecule type" value="Genomic_DNA"/>
</dbReference>
<feature type="domain" description="LamG-like jellyroll fold" evidence="4">
    <location>
        <begin position="48"/>
        <end position="185"/>
    </location>
</feature>
<evidence type="ECO:0000256" key="2">
    <source>
        <dbReference type="ARBA" id="ARBA00023157"/>
    </source>
</evidence>
<feature type="chain" id="PRO_5027001120" evidence="3">
    <location>
        <begin position="23"/>
        <end position="457"/>
    </location>
</feature>
<keyword evidence="2" id="KW-1015">Disulfide bond</keyword>
<evidence type="ECO:0000259" key="4">
    <source>
        <dbReference type="SMART" id="SM00560"/>
    </source>
</evidence>
<gene>
    <name evidence="5" type="ORF">F8C82_12825</name>
</gene>
<reference evidence="5 6" key="1">
    <citation type="submission" date="2019-10" db="EMBL/GenBank/DDBJ databases">
        <title>Genome sequence of Phaeocystidibacter marisrubri JCM30614 (type strain).</title>
        <authorList>
            <person name="Bowman J.P."/>
        </authorList>
    </citation>
    <scope>NUCLEOTIDE SEQUENCE [LARGE SCALE GENOMIC DNA]</scope>
    <source>
        <strain evidence="5 6">JCM 30614</strain>
    </source>
</reference>
<dbReference type="GO" id="GO:0004553">
    <property type="term" value="F:hydrolase activity, hydrolyzing O-glycosyl compounds"/>
    <property type="evidence" value="ECO:0007669"/>
    <property type="project" value="UniProtKB-ARBA"/>
</dbReference>
<dbReference type="Gene3D" id="2.60.120.200">
    <property type="match status" value="1"/>
</dbReference>
<protein>
    <submittedName>
        <fullName evidence="5">T9SS type A sorting domain-containing protein</fullName>
    </submittedName>
</protein>
<keyword evidence="6" id="KW-1185">Reference proteome</keyword>
<dbReference type="RefSeq" id="WP_151693985.1">
    <property type="nucleotide sequence ID" value="NZ_BMGX01000001.1"/>
</dbReference>
<comment type="caution">
    <text evidence="5">The sequence shown here is derived from an EMBL/GenBank/DDBJ whole genome shotgun (WGS) entry which is preliminary data.</text>
</comment>
<dbReference type="SUPFAM" id="SSF49899">
    <property type="entry name" value="Concanavalin A-like lectins/glucanases"/>
    <property type="match status" value="1"/>
</dbReference>
<evidence type="ECO:0000313" key="5">
    <source>
        <dbReference type="EMBL" id="KAB2816558.1"/>
    </source>
</evidence>
<feature type="signal peptide" evidence="3">
    <location>
        <begin position="1"/>
        <end position="22"/>
    </location>
</feature>
<dbReference type="NCBIfam" id="TIGR04183">
    <property type="entry name" value="Por_Secre_tail"/>
    <property type="match status" value="1"/>
</dbReference>
<dbReference type="AlphaFoldDB" id="A0A6L3ZGG5"/>
<dbReference type="SMART" id="SM00560">
    <property type="entry name" value="LamGL"/>
    <property type="match status" value="1"/>
</dbReference>
<dbReference type="Pfam" id="PF13385">
    <property type="entry name" value="Laminin_G_3"/>
    <property type="match status" value="1"/>
</dbReference>
<accession>A0A6L3ZGG5</accession>
<dbReference type="InterPro" id="IPR026444">
    <property type="entry name" value="Secre_tail"/>
</dbReference>
<dbReference type="Proteomes" id="UP000484164">
    <property type="component" value="Unassembled WGS sequence"/>
</dbReference>
<name>A0A6L3ZGG5_9FLAO</name>
<keyword evidence="1 3" id="KW-0732">Signal</keyword>
<organism evidence="5 6">
    <name type="scientific">Phaeocystidibacter marisrubri</name>
    <dbReference type="NCBI Taxonomy" id="1577780"/>
    <lineage>
        <taxon>Bacteria</taxon>
        <taxon>Pseudomonadati</taxon>
        <taxon>Bacteroidota</taxon>
        <taxon>Flavobacteriia</taxon>
        <taxon>Flavobacteriales</taxon>
        <taxon>Phaeocystidibacteraceae</taxon>
        <taxon>Phaeocystidibacter</taxon>
    </lineage>
</organism>
<sequence length="457" mass="48568">MKTITHFLALAAAIGLASLTHAQNALSFDGMDDYGAAPNASALISGSTTLSLSMWVFPKSNSSGYPDFDGYGGFRNDATADFYLLQLGSNNLEARFRNSSGTDYTITYNGGMILNDWNHLVLVYDGSTLKLYHNGSLIQSISASGSISSSSVPFNVGYTPFAANNFYTYGDLDDVGLWDKALSATEVSSLYSACGMNVSDPNLVLCYEFNQGTANGNNTSIFTATDSKGNINANLSGFAMSGSSSNFIPGTSGNSSSSLNINTCHAYTSPSGHRYTSSGTYHDTIPNASGCDSIITISLTVDSVDVSVLRMGDTLMAAQMGAIYQWHNCNSGTNIIGAVNRTYIPPVSGSFAVIVTKGNCVDTSDCIAFTKGIGQVEERPLEALTLYPNPSNGTVKLLISPSAKNVHVEVINLAGQRVFHQMYPDGDISFDLDAPSGVYMVRVTMNAESKVFRLVLE</sequence>
<dbReference type="OrthoDB" id="1391570at2"/>
<dbReference type="GO" id="GO:0005975">
    <property type="term" value="P:carbohydrate metabolic process"/>
    <property type="evidence" value="ECO:0007669"/>
    <property type="project" value="UniProtKB-ARBA"/>
</dbReference>
<evidence type="ECO:0000256" key="1">
    <source>
        <dbReference type="ARBA" id="ARBA00022729"/>
    </source>
</evidence>
<evidence type="ECO:0000256" key="3">
    <source>
        <dbReference type="SAM" id="SignalP"/>
    </source>
</evidence>